<gene>
    <name evidence="3" type="ORF">J2S57_004664</name>
</gene>
<keyword evidence="4" id="KW-1185">Reference proteome</keyword>
<evidence type="ECO:0000313" key="4">
    <source>
        <dbReference type="Proteomes" id="UP001235712"/>
    </source>
</evidence>
<feature type="transmembrane region" description="Helical" evidence="2">
    <location>
        <begin position="45"/>
        <end position="67"/>
    </location>
</feature>
<dbReference type="RefSeq" id="WP_307246598.1">
    <property type="nucleotide sequence ID" value="NZ_JAUSQZ010000001.1"/>
</dbReference>
<organism evidence="3 4">
    <name type="scientific">Kineosporia succinea</name>
    <dbReference type="NCBI Taxonomy" id="84632"/>
    <lineage>
        <taxon>Bacteria</taxon>
        <taxon>Bacillati</taxon>
        <taxon>Actinomycetota</taxon>
        <taxon>Actinomycetes</taxon>
        <taxon>Kineosporiales</taxon>
        <taxon>Kineosporiaceae</taxon>
        <taxon>Kineosporia</taxon>
    </lineage>
</organism>
<evidence type="ECO:0000313" key="3">
    <source>
        <dbReference type="EMBL" id="MDP9828915.1"/>
    </source>
</evidence>
<dbReference type="Proteomes" id="UP001235712">
    <property type="component" value="Unassembled WGS sequence"/>
</dbReference>
<evidence type="ECO:0000256" key="2">
    <source>
        <dbReference type="SAM" id="Phobius"/>
    </source>
</evidence>
<name>A0ABT9P9R8_9ACTN</name>
<protein>
    <submittedName>
        <fullName evidence="3">Uncharacterized protein</fullName>
    </submittedName>
</protein>
<keyword evidence="2" id="KW-0472">Membrane</keyword>
<reference evidence="3 4" key="1">
    <citation type="submission" date="2023-07" db="EMBL/GenBank/DDBJ databases">
        <title>Sequencing the genomes of 1000 actinobacteria strains.</title>
        <authorList>
            <person name="Klenk H.-P."/>
        </authorList>
    </citation>
    <scope>NUCLEOTIDE SEQUENCE [LARGE SCALE GENOMIC DNA]</scope>
    <source>
        <strain evidence="3 4">DSM 44388</strain>
    </source>
</reference>
<dbReference type="EMBL" id="JAUSQZ010000001">
    <property type="protein sequence ID" value="MDP9828915.1"/>
    <property type="molecule type" value="Genomic_DNA"/>
</dbReference>
<evidence type="ECO:0000256" key="1">
    <source>
        <dbReference type="SAM" id="MobiDB-lite"/>
    </source>
</evidence>
<proteinExistence type="predicted"/>
<keyword evidence="2" id="KW-1133">Transmembrane helix</keyword>
<keyword evidence="2" id="KW-0812">Transmembrane</keyword>
<sequence>MAESLDGWGTYDEPQPRQRPRRRKRPVEAARSLPRYIDRNRRKMLILSLLLACVMLTVTVVAVTVAGSRANYSDTNRGRSEMVSQCQLMYPDDSAKSQQCVDNAP</sequence>
<accession>A0ABT9P9R8</accession>
<feature type="region of interest" description="Disordered" evidence="1">
    <location>
        <begin position="1"/>
        <end position="29"/>
    </location>
</feature>
<comment type="caution">
    <text evidence="3">The sequence shown here is derived from an EMBL/GenBank/DDBJ whole genome shotgun (WGS) entry which is preliminary data.</text>
</comment>